<keyword evidence="3" id="KW-1185">Reference proteome</keyword>
<dbReference type="Proteomes" id="UP000192223">
    <property type="component" value="Unplaced"/>
</dbReference>
<dbReference type="Pfam" id="PF13679">
    <property type="entry name" value="Methyltransf_32"/>
    <property type="match status" value="1"/>
</dbReference>
<dbReference type="PANTHER" id="PTHR12496">
    <property type="entry name" value="CGI-41 METHYLTRANSFERASE"/>
    <property type="match status" value="1"/>
</dbReference>
<keyword evidence="1" id="KW-0175">Coiled coil</keyword>
<dbReference type="InterPro" id="IPR025714">
    <property type="entry name" value="Methyltranfer_dom"/>
</dbReference>
<dbReference type="OrthoDB" id="5875367at2759"/>
<sequence>MQGLPRNMNKWDINDVCNTISRSHKIYQHFDWLLNAYVLDFFTENHWIKLPRSWKEYLEKIEPEDMSNMLNLNEDLHCNIVIPLSLLTLRAIVRKYHINRKPKTIQINSASNFYLNEFLKNIEIGKSFWKHVKQKKKHEIKKMAECCYQVAINTSCFNVIDIGSGLGHLSRLLSFGYGLRVCSVDAQSQLINQARKLDEEFEKNLKNNLICIENRKPFHINMKIEEVSDISKILKIIGSKEIFSSDSKNKLQFGIVGLHPCGDLGTTLLKMFNDCPHVRFINIVSCCYMKLSTTDNNLPECKIGFPLSNYCLKKKYTLSYYSREIACHAIEMYTKRLKEGHYWKLKIHAYRATIEKLITKKWPYLKHSPLGNVKYTEDLTFEEYCSKALSKLNMTLNFSENSKEETEKDLSQWKNVVMFYSLRLLLAPLIESLILLDRLLYILEHDAYATLVPLFDPLLSPRNCVLSAYKKTD</sequence>
<dbReference type="InParanoid" id="A0A1W4X2S4"/>
<accession>A0A1W4X2S4</accession>
<dbReference type="SUPFAM" id="SSF53335">
    <property type="entry name" value="S-adenosyl-L-methionine-dependent methyltransferases"/>
    <property type="match status" value="1"/>
</dbReference>
<dbReference type="InterPro" id="IPR029063">
    <property type="entry name" value="SAM-dependent_MTases_sf"/>
</dbReference>
<organism evidence="3 4">
    <name type="scientific">Agrilus planipennis</name>
    <name type="common">Emerald ash borer</name>
    <name type="synonym">Agrilus marcopoli</name>
    <dbReference type="NCBI Taxonomy" id="224129"/>
    <lineage>
        <taxon>Eukaryota</taxon>
        <taxon>Metazoa</taxon>
        <taxon>Ecdysozoa</taxon>
        <taxon>Arthropoda</taxon>
        <taxon>Hexapoda</taxon>
        <taxon>Insecta</taxon>
        <taxon>Pterygota</taxon>
        <taxon>Neoptera</taxon>
        <taxon>Endopterygota</taxon>
        <taxon>Coleoptera</taxon>
        <taxon>Polyphaga</taxon>
        <taxon>Elateriformia</taxon>
        <taxon>Buprestoidea</taxon>
        <taxon>Buprestidae</taxon>
        <taxon>Agrilinae</taxon>
        <taxon>Agrilus</taxon>
    </lineage>
</organism>
<feature type="domain" description="Methyltransferase" evidence="2">
    <location>
        <begin position="135"/>
        <end position="293"/>
    </location>
</feature>
<evidence type="ECO:0000256" key="1">
    <source>
        <dbReference type="SAM" id="Coils"/>
    </source>
</evidence>
<dbReference type="FunCoup" id="A0A1W4X2S4">
    <property type="interactions" value="547"/>
</dbReference>
<name>A0A1W4X2S4_AGRPL</name>
<protein>
    <submittedName>
        <fullName evidence="4">Protein RRNAD1-like</fullName>
    </submittedName>
</protein>
<dbReference type="RefSeq" id="XP_018327092.2">
    <property type="nucleotide sequence ID" value="XM_018471590.2"/>
</dbReference>
<reference evidence="4" key="1">
    <citation type="submission" date="2025-08" db="UniProtKB">
        <authorList>
            <consortium name="RefSeq"/>
        </authorList>
    </citation>
    <scope>IDENTIFICATION</scope>
    <source>
        <tissue evidence="4">Entire body</tissue>
    </source>
</reference>
<dbReference type="GeneID" id="108738174"/>
<evidence type="ECO:0000313" key="3">
    <source>
        <dbReference type="Proteomes" id="UP000192223"/>
    </source>
</evidence>
<proteinExistence type="predicted"/>
<evidence type="ECO:0000259" key="2">
    <source>
        <dbReference type="Pfam" id="PF13679"/>
    </source>
</evidence>
<gene>
    <name evidence="4" type="primary">LOC108738174</name>
</gene>
<evidence type="ECO:0000313" key="4">
    <source>
        <dbReference type="RefSeq" id="XP_018327092.2"/>
    </source>
</evidence>
<feature type="coiled-coil region" evidence="1">
    <location>
        <begin position="389"/>
        <end position="416"/>
    </location>
</feature>
<dbReference type="STRING" id="224129.A0A1W4X2S4"/>
<dbReference type="InterPro" id="IPR052220">
    <property type="entry name" value="METTL25"/>
</dbReference>
<dbReference type="PANTHER" id="PTHR12496:SF2">
    <property type="entry name" value="METHYLTRANSFERASE-LIKE PROTEIN 25B"/>
    <property type="match status" value="1"/>
</dbReference>
<dbReference type="KEGG" id="apln:108738174"/>
<dbReference type="AlphaFoldDB" id="A0A1W4X2S4"/>